<evidence type="ECO:0000313" key="5">
    <source>
        <dbReference type="Proteomes" id="UP000008809"/>
    </source>
</evidence>
<dbReference type="SUPFAM" id="SSF53474">
    <property type="entry name" value="alpha/beta-Hydrolases"/>
    <property type="match status" value="1"/>
</dbReference>
<dbReference type="Gene3D" id="1.10.260.160">
    <property type="match status" value="1"/>
</dbReference>
<dbReference type="Pfam" id="PF00561">
    <property type="entry name" value="Abhydrolase_1"/>
    <property type="match status" value="1"/>
</dbReference>
<dbReference type="STRING" id="316058.RPB_2177"/>
<dbReference type="AlphaFoldDB" id="Q2IY27"/>
<keyword evidence="5" id="KW-1185">Reference proteome</keyword>
<dbReference type="GO" id="GO:0004252">
    <property type="term" value="F:serine-type endopeptidase activity"/>
    <property type="evidence" value="ECO:0007669"/>
    <property type="project" value="InterPro"/>
</dbReference>
<dbReference type="Proteomes" id="UP000008809">
    <property type="component" value="Chromosome"/>
</dbReference>
<dbReference type="InterPro" id="IPR029058">
    <property type="entry name" value="AB_hydrolase_fold"/>
</dbReference>
<sequence>MTTMTMTTKKMTALVRIGVVLAGAALAASPVAAQQPSREPVQVASGVSYQYLDRWDVDRLNKILTTDTPKFAGIKVTYTPATNAVKLYRVTYSSVVPERGNKPIVATGLIAVPDTKTTSFPMVSYQHGTVYGKQEVPSFPEQSPETQLMIAQFAGQGYLVIGADYFGMGSSTEPEGYMVKGSHQQATYDMVVASRAVLADLKLADTKLFLSGWSQGGFVTLAMLEKLEAAGMKVNAAATASAPADAFAAFEGFLDFPRKIDASWIPTIFILTAFSFENYYGVPGLARSLLTEDTYENARKAYLREPFDQAAIPTDLKKLIRPEYFDTHYFANSAYGRIVAQTQSYRWVVKTPVRTYYGLTDEAIRTELGQLPMTWQKAMGNDKIEAVPTGDTSHRGTFATAVPQWKAWFDGK</sequence>
<proteinExistence type="predicted"/>
<feature type="chain" id="PRO_5004210067" description="AB hydrolase-1 domain-containing protein" evidence="2">
    <location>
        <begin position="28"/>
        <end position="412"/>
    </location>
</feature>
<dbReference type="PROSITE" id="PS00708">
    <property type="entry name" value="PRO_ENDOPEP_SER"/>
    <property type="match status" value="1"/>
</dbReference>
<dbReference type="GO" id="GO:0006508">
    <property type="term" value="P:proteolysis"/>
    <property type="evidence" value="ECO:0007669"/>
    <property type="project" value="InterPro"/>
</dbReference>
<dbReference type="HOGENOM" id="CLU_675479_0_0_5"/>
<dbReference type="PANTHER" id="PTHR34853:SF1">
    <property type="entry name" value="LIPASE 5"/>
    <property type="match status" value="1"/>
</dbReference>
<dbReference type="KEGG" id="rpb:RPB_2177"/>
<evidence type="ECO:0000313" key="4">
    <source>
        <dbReference type="EMBL" id="ABD06883.1"/>
    </source>
</evidence>
<evidence type="ECO:0000259" key="3">
    <source>
        <dbReference type="Pfam" id="PF00561"/>
    </source>
</evidence>
<dbReference type="eggNOG" id="COG1506">
    <property type="taxonomic scope" value="Bacteria"/>
</dbReference>
<dbReference type="Gene3D" id="3.40.50.1820">
    <property type="entry name" value="alpha/beta hydrolase"/>
    <property type="match status" value="1"/>
</dbReference>
<accession>Q2IY27</accession>
<feature type="signal peptide" evidence="2">
    <location>
        <begin position="1"/>
        <end position="27"/>
    </location>
</feature>
<feature type="domain" description="AB hydrolase-1" evidence="3">
    <location>
        <begin position="149"/>
        <end position="265"/>
    </location>
</feature>
<dbReference type="InterPro" id="IPR002471">
    <property type="entry name" value="Pept_S9_AS"/>
</dbReference>
<dbReference type="GO" id="GO:0004806">
    <property type="term" value="F:triacylglycerol lipase activity"/>
    <property type="evidence" value="ECO:0007669"/>
    <property type="project" value="InterPro"/>
</dbReference>
<reference evidence="4 5" key="1">
    <citation type="submission" date="2006-01" db="EMBL/GenBank/DDBJ databases">
        <title>Complete sequence of Rhodopseudomonas palustris HaA2.</title>
        <authorList>
            <consortium name="US DOE Joint Genome Institute"/>
            <person name="Copeland A."/>
            <person name="Lucas S."/>
            <person name="Lapidus A."/>
            <person name="Barry K."/>
            <person name="Detter J.C."/>
            <person name="Glavina T."/>
            <person name="Hammon N."/>
            <person name="Israni S."/>
            <person name="Pitluck S."/>
            <person name="Chain P."/>
            <person name="Malfatti S."/>
            <person name="Shin M."/>
            <person name="Vergez L."/>
            <person name="Schmutz J."/>
            <person name="Larimer F."/>
            <person name="Land M."/>
            <person name="Hauser L."/>
            <person name="Pelletier D.A."/>
            <person name="Kyrpides N."/>
            <person name="Anderson I."/>
            <person name="Oda Y."/>
            <person name="Harwood C.S."/>
            <person name="Richardson P."/>
        </authorList>
    </citation>
    <scope>NUCLEOTIDE SEQUENCE [LARGE SCALE GENOMIC DNA]</scope>
    <source>
        <strain evidence="4 5">HaA2</strain>
    </source>
</reference>
<dbReference type="PANTHER" id="PTHR34853">
    <property type="match status" value="1"/>
</dbReference>
<evidence type="ECO:0000256" key="1">
    <source>
        <dbReference type="ARBA" id="ARBA00022801"/>
    </source>
</evidence>
<evidence type="ECO:0000256" key="2">
    <source>
        <dbReference type="SAM" id="SignalP"/>
    </source>
</evidence>
<protein>
    <recommendedName>
        <fullName evidence="3">AB hydrolase-1 domain-containing protein</fullName>
    </recommendedName>
</protein>
<keyword evidence="2" id="KW-0732">Signal</keyword>
<dbReference type="EMBL" id="CP000250">
    <property type="protein sequence ID" value="ABD06883.1"/>
    <property type="molecule type" value="Genomic_DNA"/>
</dbReference>
<organism evidence="4 5">
    <name type="scientific">Rhodopseudomonas palustris (strain HaA2)</name>
    <dbReference type="NCBI Taxonomy" id="316058"/>
    <lineage>
        <taxon>Bacteria</taxon>
        <taxon>Pseudomonadati</taxon>
        <taxon>Pseudomonadota</taxon>
        <taxon>Alphaproteobacteria</taxon>
        <taxon>Hyphomicrobiales</taxon>
        <taxon>Nitrobacteraceae</taxon>
        <taxon>Rhodopseudomonas</taxon>
    </lineage>
</organism>
<gene>
    <name evidence="4" type="ordered locus">RPB_2177</name>
</gene>
<dbReference type="InterPro" id="IPR005152">
    <property type="entry name" value="Lipase_secreted"/>
</dbReference>
<dbReference type="GO" id="GO:0016042">
    <property type="term" value="P:lipid catabolic process"/>
    <property type="evidence" value="ECO:0007669"/>
    <property type="project" value="InterPro"/>
</dbReference>
<dbReference type="PIRSF" id="PIRSF029171">
    <property type="entry name" value="Esterase_LipA"/>
    <property type="match status" value="1"/>
</dbReference>
<keyword evidence="1" id="KW-0378">Hydrolase</keyword>
<name>Q2IY27_RHOP2</name>
<dbReference type="InterPro" id="IPR000073">
    <property type="entry name" value="AB_hydrolase_1"/>
</dbReference>